<organism evidence="3 4">
    <name type="scientific">Talaromyces atroroseus</name>
    <dbReference type="NCBI Taxonomy" id="1441469"/>
    <lineage>
        <taxon>Eukaryota</taxon>
        <taxon>Fungi</taxon>
        <taxon>Dikarya</taxon>
        <taxon>Ascomycota</taxon>
        <taxon>Pezizomycotina</taxon>
        <taxon>Eurotiomycetes</taxon>
        <taxon>Eurotiomycetidae</taxon>
        <taxon>Eurotiales</taxon>
        <taxon>Trichocomaceae</taxon>
        <taxon>Talaromyces</taxon>
        <taxon>Talaromyces sect. Trachyspermi</taxon>
    </lineage>
</organism>
<feature type="compositionally biased region" description="Low complexity" evidence="1">
    <location>
        <begin position="100"/>
        <end position="109"/>
    </location>
</feature>
<dbReference type="Proteomes" id="UP000214365">
    <property type="component" value="Unassembled WGS sequence"/>
</dbReference>
<evidence type="ECO:0000313" key="4">
    <source>
        <dbReference type="Proteomes" id="UP000214365"/>
    </source>
</evidence>
<comment type="caution">
    <text evidence="3">The sequence shown here is derived from an EMBL/GenBank/DDBJ whole genome shotgun (WGS) entry which is preliminary data.</text>
</comment>
<reference evidence="3 4" key="1">
    <citation type="submission" date="2015-06" db="EMBL/GenBank/DDBJ databases">
        <title>Talaromyces atroroseus IBT 11181 draft genome.</title>
        <authorList>
            <person name="Rasmussen K.B."/>
            <person name="Rasmussen S."/>
            <person name="Petersen B."/>
            <person name="Sicheritz-Ponten T."/>
            <person name="Mortensen U.H."/>
            <person name="Thrane U."/>
        </authorList>
    </citation>
    <scope>NUCLEOTIDE SEQUENCE [LARGE SCALE GENOMIC DNA]</scope>
    <source>
        <strain evidence="3 4">IBT 11181</strain>
    </source>
</reference>
<sequence length="362" mass="39689">MPREPGHGHGQDVSLTPLPIAAGDEQVAAAISYSNSFIHVSPKQQQQQQYRKQQQYPPSVSSTPLNCYPVPTASSPEARISMSGSSAGSYSISPGVNWNSAPMSSSSSSHPKETHTHTHTHAHAHTHADAPRAEAGLVTESHKDDRAGLSWTADISLSDGRNSRSLHDAPNTVTVYASEDKEREPLREPNAVLVLLLFSTPIPFFSICTAIYTLIALFLVVFTTPLRFCPPTAFFRSTTFSTQLCRLLAPALRNHERLAQSSASSDYQHHASSSPYNNNNNTRSGTTDHFSAIWLIVVLTLAPVLCMGLLLAVWIAAFFWIFAMILGNPDGTEKGDDGRAAVLGVNAWWQTWLNKSRIRRFR</sequence>
<dbReference type="GeneID" id="31002792"/>
<evidence type="ECO:0000313" key="3">
    <source>
        <dbReference type="EMBL" id="OKL62313.1"/>
    </source>
</evidence>
<feature type="transmembrane region" description="Helical" evidence="2">
    <location>
        <begin position="293"/>
        <end position="326"/>
    </location>
</feature>
<evidence type="ECO:0000256" key="2">
    <source>
        <dbReference type="SAM" id="Phobius"/>
    </source>
</evidence>
<keyword evidence="4" id="KW-1185">Reference proteome</keyword>
<dbReference type="OrthoDB" id="5420214at2759"/>
<name>A0A225AS42_TALAT</name>
<dbReference type="STRING" id="1441469.A0A225AS42"/>
<keyword evidence="2" id="KW-0472">Membrane</keyword>
<proteinExistence type="predicted"/>
<dbReference type="RefSeq" id="XP_020122434.1">
    <property type="nucleotide sequence ID" value="XM_020265145.1"/>
</dbReference>
<keyword evidence="2" id="KW-0812">Transmembrane</keyword>
<feature type="compositionally biased region" description="Low complexity" evidence="1">
    <location>
        <begin position="43"/>
        <end position="56"/>
    </location>
</feature>
<feature type="region of interest" description="Disordered" evidence="1">
    <location>
        <begin position="42"/>
        <end position="72"/>
    </location>
</feature>
<dbReference type="EMBL" id="LFMY01000003">
    <property type="protein sequence ID" value="OKL62313.1"/>
    <property type="molecule type" value="Genomic_DNA"/>
</dbReference>
<keyword evidence="2" id="KW-1133">Transmembrane helix</keyword>
<feature type="region of interest" description="Disordered" evidence="1">
    <location>
        <begin position="100"/>
        <end position="132"/>
    </location>
</feature>
<dbReference type="AlphaFoldDB" id="A0A225AS42"/>
<evidence type="ECO:0000256" key="1">
    <source>
        <dbReference type="SAM" id="MobiDB-lite"/>
    </source>
</evidence>
<feature type="transmembrane region" description="Helical" evidence="2">
    <location>
        <begin position="191"/>
        <end position="222"/>
    </location>
</feature>
<accession>A0A225AS42</accession>
<protein>
    <submittedName>
        <fullName evidence="3">Uncharacterized protein</fullName>
    </submittedName>
</protein>
<gene>
    <name evidence="3" type="ORF">UA08_03037</name>
</gene>